<reference evidence="1" key="1">
    <citation type="submission" date="2023-07" db="EMBL/GenBank/DDBJ databases">
        <title>Sequencing the genomes of 1000 actinobacteria strains.</title>
        <authorList>
            <person name="Klenk H.-P."/>
        </authorList>
    </citation>
    <scope>NUCLEOTIDE SEQUENCE</scope>
    <source>
        <strain evidence="1">DSM 44707</strain>
    </source>
</reference>
<keyword evidence="2" id="KW-1185">Reference proteome</keyword>
<protein>
    <submittedName>
        <fullName evidence="1">Uncharacterized protein</fullName>
    </submittedName>
</protein>
<accession>A0AAE4CCM4</accession>
<dbReference type="AlphaFoldDB" id="A0AAE4CCM4"/>
<organism evidence="1 2">
    <name type="scientific">Catenuloplanes atrovinosus</name>
    <dbReference type="NCBI Taxonomy" id="137266"/>
    <lineage>
        <taxon>Bacteria</taxon>
        <taxon>Bacillati</taxon>
        <taxon>Actinomycetota</taxon>
        <taxon>Actinomycetes</taxon>
        <taxon>Micromonosporales</taxon>
        <taxon>Micromonosporaceae</taxon>
        <taxon>Catenuloplanes</taxon>
    </lineage>
</organism>
<dbReference type="Proteomes" id="UP001183643">
    <property type="component" value="Unassembled WGS sequence"/>
</dbReference>
<dbReference type="EMBL" id="JAVDYB010000001">
    <property type="protein sequence ID" value="MDR7279402.1"/>
    <property type="molecule type" value="Genomic_DNA"/>
</dbReference>
<proteinExistence type="predicted"/>
<evidence type="ECO:0000313" key="1">
    <source>
        <dbReference type="EMBL" id="MDR7279402.1"/>
    </source>
</evidence>
<gene>
    <name evidence="1" type="ORF">J2S41_006180</name>
</gene>
<sequence length="87" mass="10016">MPDVIVRMWEVKARPTGYAELLTWLCDDAVPSIEVYPLHMSSEVFSSTDNRLVVISKWRSGPVDLPEPPEHLVARSPHVWEFTQVDR</sequence>
<name>A0AAE4CCM4_9ACTN</name>
<comment type="caution">
    <text evidence="1">The sequence shown here is derived from an EMBL/GenBank/DDBJ whole genome shotgun (WGS) entry which is preliminary data.</text>
</comment>
<evidence type="ECO:0000313" key="2">
    <source>
        <dbReference type="Proteomes" id="UP001183643"/>
    </source>
</evidence>